<proteinExistence type="predicted"/>
<accession>A0A644WIP9</accession>
<organism evidence="6">
    <name type="scientific">bioreactor metagenome</name>
    <dbReference type="NCBI Taxonomy" id="1076179"/>
    <lineage>
        <taxon>unclassified sequences</taxon>
        <taxon>metagenomes</taxon>
        <taxon>ecological metagenomes</taxon>
    </lineage>
</organism>
<dbReference type="Gene3D" id="3.20.20.10">
    <property type="entry name" value="Alanine racemase"/>
    <property type="match status" value="1"/>
</dbReference>
<dbReference type="Pfam" id="PF00842">
    <property type="entry name" value="Ala_racemase_C"/>
    <property type="match status" value="1"/>
</dbReference>
<feature type="domain" description="Alanine racemase C-terminal" evidence="4">
    <location>
        <begin position="245"/>
        <end position="339"/>
    </location>
</feature>
<dbReference type="GO" id="GO:0030170">
    <property type="term" value="F:pyridoxal phosphate binding"/>
    <property type="evidence" value="ECO:0007669"/>
    <property type="project" value="TreeGrafter"/>
</dbReference>
<dbReference type="PRINTS" id="PR00992">
    <property type="entry name" value="ALARACEMASE"/>
</dbReference>
<sequence>MKRLIIEQQAVRHNADVIKGKAGSAEIYAILTGDAYGAGLIEMADILRSVGIGRFAVSEPGDVAALRRKGFVEEEILMLRSTTDRAELEQLVDLNAVCTIGSYDTGVALNALAETRATAVEAHLQIDTGMGFGGFLADEPDKFLSMYRYLPNVAITGIYTQLHRSGRNRKSVAAQLQKFSSALESIRAAGFQTGVVHASGTDALLHRTEASLDAVMVGSAFVGRGDRKRDDGLTRVGYGEAFLEEIRWLPKGHTVGTYRQVMLRKPTRVAVIPVGSQNGLGIAWSRCGGFWDAIYRWWTERRMAVRIGGQRVRIIGRIGKMETVLDVTDIKCSAGDVAVFDLDPMYTRGMPFIYR</sequence>
<gene>
    <name evidence="6" type="primary">alr1_10</name>
    <name evidence="6" type="ORF">SDC9_50013</name>
</gene>
<dbReference type="GO" id="GO:0008784">
    <property type="term" value="F:alanine racemase activity"/>
    <property type="evidence" value="ECO:0007669"/>
    <property type="project" value="UniProtKB-EC"/>
</dbReference>
<dbReference type="EMBL" id="VSSQ01000978">
    <property type="protein sequence ID" value="MPM03746.1"/>
    <property type="molecule type" value="Genomic_DNA"/>
</dbReference>
<dbReference type="Gene3D" id="2.40.37.10">
    <property type="entry name" value="Lyase, Ornithine Decarboxylase, Chain A, domain 1"/>
    <property type="match status" value="1"/>
</dbReference>
<dbReference type="SUPFAM" id="SSF51419">
    <property type="entry name" value="PLP-binding barrel"/>
    <property type="match status" value="1"/>
</dbReference>
<reference evidence="6" key="1">
    <citation type="submission" date="2019-08" db="EMBL/GenBank/DDBJ databases">
        <authorList>
            <person name="Kucharzyk K."/>
            <person name="Murdoch R.W."/>
            <person name="Higgins S."/>
            <person name="Loffler F."/>
        </authorList>
    </citation>
    <scope>NUCLEOTIDE SEQUENCE</scope>
</reference>
<dbReference type="PANTHER" id="PTHR30511">
    <property type="entry name" value="ALANINE RACEMASE"/>
    <property type="match status" value="1"/>
</dbReference>
<protein>
    <submittedName>
        <fullName evidence="6">Alanine racemase 1</fullName>
        <ecNumber evidence="6">5.1.1.1</ecNumber>
    </submittedName>
</protein>
<dbReference type="EC" id="5.1.1.1" evidence="6"/>
<dbReference type="AlphaFoldDB" id="A0A644WIP9"/>
<comment type="cofactor">
    <cofactor evidence="1">
        <name>pyridoxal 5'-phosphate</name>
        <dbReference type="ChEBI" id="CHEBI:597326"/>
    </cofactor>
</comment>
<name>A0A644WIP9_9ZZZZ</name>
<comment type="caution">
    <text evidence="6">The sequence shown here is derived from an EMBL/GenBank/DDBJ whole genome shotgun (WGS) entry which is preliminary data.</text>
</comment>
<evidence type="ECO:0000256" key="3">
    <source>
        <dbReference type="ARBA" id="ARBA00023235"/>
    </source>
</evidence>
<dbReference type="Pfam" id="PF01168">
    <property type="entry name" value="Ala_racemase_N"/>
    <property type="match status" value="1"/>
</dbReference>
<dbReference type="PANTHER" id="PTHR30511:SF3">
    <property type="entry name" value="LYSINE RACEMASE"/>
    <property type="match status" value="1"/>
</dbReference>
<evidence type="ECO:0000256" key="2">
    <source>
        <dbReference type="ARBA" id="ARBA00022898"/>
    </source>
</evidence>
<evidence type="ECO:0000256" key="1">
    <source>
        <dbReference type="ARBA" id="ARBA00001933"/>
    </source>
</evidence>
<dbReference type="InterPro" id="IPR000821">
    <property type="entry name" value="Ala_racemase"/>
</dbReference>
<evidence type="ECO:0000259" key="5">
    <source>
        <dbReference type="Pfam" id="PF01168"/>
    </source>
</evidence>
<evidence type="ECO:0000259" key="4">
    <source>
        <dbReference type="Pfam" id="PF00842"/>
    </source>
</evidence>
<dbReference type="InterPro" id="IPR029066">
    <property type="entry name" value="PLP-binding_barrel"/>
</dbReference>
<dbReference type="InterPro" id="IPR001608">
    <property type="entry name" value="Ala_racemase_N"/>
</dbReference>
<dbReference type="SUPFAM" id="SSF50621">
    <property type="entry name" value="Alanine racemase C-terminal domain-like"/>
    <property type="match status" value="1"/>
</dbReference>
<dbReference type="GO" id="GO:0006522">
    <property type="term" value="P:alanine metabolic process"/>
    <property type="evidence" value="ECO:0007669"/>
    <property type="project" value="InterPro"/>
</dbReference>
<dbReference type="InterPro" id="IPR009006">
    <property type="entry name" value="Ala_racemase/Decarboxylase_C"/>
</dbReference>
<feature type="domain" description="Alanine racemase N-terminal" evidence="5">
    <location>
        <begin position="6"/>
        <end position="223"/>
    </location>
</feature>
<evidence type="ECO:0000313" key="6">
    <source>
        <dbReference type="EMBL" id="MPM03746.1"/>
    </source>
</evidence>
<dbReference type="GO" id="GO:0005829">
    <property type="term" value="C:cytosol"/>
    <property type="evidence" value="ECO:0007669"/>
    <property type="project" value="TreeGrafter"/>
</dbReference>
<dbReference type="InterPro" id="IPR011079">
    <property type="entry name" value="Ala_racemase_C"/>
</dbReference>
<keyword evidence="2" id="KW-0663">Pyridoxal phosphate</keyword>
<keyword evidence="3 6" id="KW-0413">Isomerase</keyword>